<dbReference type="EMBL" id="BNJQ01000010">
    <property type="protein sequence ID" value="GHP05471.1"/>
    <property type="molecule type" value="Genomic_DNA"/>
</dbReference>
<dbReference type="PANTHER" id="PTHR36348:SF1">
    <property type="entry name" value="EXPRESSED PROTEIN"/>
    <property type="match status" value="1"/>
</dbReference>
<evidence type="ECO:0000313" key="3">
    <source>
        <dbReference type="Proteomes" id="UP000660262"/>
    </source>
</evidence>
<feature type="region of interest" description="Disordered" evidence="1">
    <location>
        <begin position="30"/>
        <end position="63"/>
    </location>
</feature>
<dbReference type="AlphaFoldDB" id="A0A830HIP7"/>
<protein>
    <submittedName>
        <fullName evidence="2">Uncharacterized protein</fullName>
    </submittedName>
</protein>
<comment type="caution">
    <text evidence="2">The sequence shown here is derived from an EMBL/GenBank/DDBJ whole genome shotgun (WGS) entry which is preliminary data.</text>
</comment>
<name>A0A830HIP7_9CHLO</name>
<feature type="compositionally biased region" description="Low complexity" evidence="1">
    <location>
        <begin position="30"/>
        <end position="50"/>
    </location>
</feature>
<gene>
    <name evidence="2" type="ORF">PPROV_000422100</name>
</gene>
<reference evidence="2" key="1">
    <citation type="submission" date="2020-10" db="EMBL/GenBank/DDBJ databases">
        <title>Unveiling of a novel bifunctional photoreceptor, Dualchrome1, isolated from a cosmopolitan green alga.</title>
        <authorList>
            <person name="Suzuki S."/>
            <person name="Kawachi M."/>
        </authorList>
    </citation>
    <scope>NUCLEOTIDE SEQUENCE</scope>
    <source>
        <strain evidence="2">NIES 2893</strain>
    </source>
</reference>
<evidence type="ECO:0000256" key="1">
    <source>
        <dbReference type="SAM" id="MobiDB-lite"/>
    </source>
</evidence>
<accession>A0A830HIP7</accession>
<dbReference type="Proteomes" id="UP000660262">
    <property type="component" value="Unassembled WGS sequence"/>
</dbReference>
<sequence>MSAHISVANVSFRALRTLVPSRVASRVPSRVPSSLCASSSSSSSSAGASASPPPSARPEPRSDDELDALVDAMMELQGEERARAVAAQWQTFRADFFLRVAARAGDEKDDAKKQALADLSTDVMRILDALVMSADKRMDGSAQVLQKILASGADENGEFALPLEDDKAAAMLTAMDKELPVGADEDATEGVLGHAYGYMKKASDDNLEGMVVLIQGVLQMWAAREVRAASGDSSPVLARVAQAKPEEWNSMVGEAERGDFETQLKSAMEAAVLERPNGSFAQRVLAEFLKEMETRTFNTEE</sequence>
<proteinExistence type="predicted"/>
<evidence type="ECO:0000313" key="2">
    <source>
        <dbReference type="EMBL" id="GHP05471.1"/>
    </source>
</evidence>
<dbReference type="OrthoDB" id="2020333at2759"/>
<dbReference type="PANTHER" id="PTHR36348">
    <property type="entry name" value="EXPRESSED PROTEIN"/>
    <property type="match status" value="1"/>
</dbReference>
<organism evidence="2 3">
    <name type="scientific">Pycnococcus provasolii</name>
    <dbReference type="NCBI Taxonomy" id="41880"/>
    <lineage>
        <taxon>Eukaryota</taxon>
        <taxon>Viridiplantae</taxon>
        <taxon>Chlorophyta</taxon>
        <taxon>Pseudoscourfieldiophyceae</taxon>
        <taxon>Pseudoscourfieldiales</taxon>
        <taxon>Pycnococcaceae</taxon>
        <taxon>Pycnococcus</taxon>
    </lineage>
</organism>
<keyword evidence="3" id="KW-1185">Reference proteome</keyword>